<dbReference type="Proteomes" id="UP000826573">
    <property type="component" value="Unassembled WGS sequence"/>
</dbReference>
<dbReference type="AlphaFoldDB" id="A0A9P8HTB6"/>
<evidence type="ECO:0000259" key="3">
    <source>
        <dbReference type="Pfam" id="PF24476"/>
    </source>
</evidence>
<dbReference type="InterPro" id="IPR056002">
    <property type="entry name" value="DUF7580"/>
</dbReference>
<feature type="coiled-coil region" evidence="1">
    <location>
        <begin position="548"/>
        <end position="575"/>
    </location>
</feature>
<reference evidence="4 5" key="1">
    <citation type="submission" date="2021-08" db="EMBL/GenBank/DDBJ databases">
        <title>The highly contiguous genome resource for Trichoderma semiorbis FJ059, a fungal antagonistic to plant pathogens.</title>
        <authorList>
            <person name="Liu T."/>
        </authorList>
    </citation>
    <scope>NUCLEOTIDE SEQUENCE [LARGE SCALE GENOMIC DNA]</scope>
    <source>
        <strain evidence="4 5">FJ059</strain>
    </source>
</reference>
<evidence type="ECO:0000313" key="4">
    <source>
        <dbReference type="EMBL" id="KAH0532211.1"/>
    </source>
</evidence>
<feature type="domain" description="DUF7580" evidence="3">
    <location>
        <begin position="204"/>
        <end position="584"/>
    </location>
</feature>
<dbReference type="Pfam" id="PF24476">
    <property type="entry name" value="DUF7580"/>
    <property type="match status" value="1"/>
</dbReference>
<comment type="caution">
    <text evidence="4">The sequence shown here is derived from an EMBL/GenBank/DDBJ whole genome shotgun (WGS) entry which is preliminary data.</text>
</comment>
<feature type="region of interest" description="Disordered" evidence="2">
    <location>
        <begin position="169"/>
        <end position="196"/>
    </location>
</feature>
<dbReference type="EMBL" id="JAIMJC010000001">
    <property type="protein sequence ID" value="KAH0532211.1"/>
    <property type="molecule type" value="Genomic_DNA"/>
</dbReference>
<proteinExistence type="predicted"/>
<accession>A0A9P8HTB6</accession>
<sequence length="725" mass="82490">MEPLSQAEFAQRAAQDVAVVAGELQAKWRGSWFKNYPRQEHIKNLVILATSLMCISFSQDKYEQREHRDQQDGEAVKLETFLCGLELVCTYPTNNLAEFNKQNEPSSRFPTLNALVTANSREAIRSASDISIFCKVEGSVEKFVSASTYITGPYFAFLKSFSGVKDQAKRHAESAQRDPESQLNPKNTKTKSDEDESYPRHVYDTLYKVINKYSKCNCGWPNLWSKTPRRHWGRLELQANFGIIDDEILFHTVFSKRGSCEYDEKIEWQHLQFRVPRKQRKARAVEFADKMSYDTIQNETRRGDATSVASTSEFCKLLGKDIGSGSMDVRIKDETLLILNRAVEIEVDIADGRSISLADVLSNNSLVPKTKLILAYILAKSVWQFYDSDFMGACWTTKSIQLFREREDEDGDDEPGVDWAPYYAFSLEQMTERDSMERLPPGQFLHRYPRVLALGAILYELGRKNRWEKQATSSGPASSTNHIEPPTVEKIINDTSSKIRKGVQKKKWPDISLKNTQTLEEYRVIVANCASENFFRPDPKEKPPNSPAHSLQKTVEELEEELTVAERRAILFKKVVAPLKKLLQSTGWVDESGNIQRYSIEGATARLGDKRPDSEKPGSETLLDIPQTFLEFRTLPRGIQDSRIASKPEAKAGLNKAKGVPSVRAPQMAQGLYSDEAKSTRWQDICNLVDQRLLQDQRDITGNNFGNRTVIHQGDNHYYSTCPTR</sequence>
<evidence type="ECO:0000256" key="1">
    <source>
        <dbReference type="SAM" id="Coils"/>
    </source>
</evidence>
<feature type="compositionally biased region" description="Basic and acidic residues" evidence="2">
    <location>
        <begin position="169"/>
        <end position="180"/>
    </location>
</feature>
<evidence type="ECO:0000313" key="5">
    <source>
        <dbReference type="Proteomes" id="UP000826573"/>
    </source>
</evidence>
<keyword evidence="1" id="KW-0175">Coiled coil</keyword>
<organism evidence="4 5">
    <name type="scientific">Trichoderma semiorbis</name>
    <dbReference type="NCBI Taxonomy" id="1491008"/>
    <lineage>
        <taxon>Eukaryota</taxon>
        <taxon>Fungi</taxon>
        <taxon>Dikarya</taxon>
        <taxon>Ascomycota</taxon>
        <taxon>Pezizomycotina</taxon>
        <taxon>Sordariomycetes</taxon>
        <taxon>Hypocreomycetidae</taxon>
        <taxon>Hypocreales</taxon>
        <taxon>Hypocreaceae</taxon>
        <taxon>Trichoderma</taxon>
    </lineage>
</organism>
<evidence type="ECO:0000256" key="2">
    <source>
        <dbReference type="SAM" id="MobiDB-lite"/>
    </source>
</evidence>
<protein>
    <recommendedName>
        <fullName evidence="3">DUF7580 domain-containing protein</fullName>
    </recommendedName>
</protein>
<gene>
    <name evidence="4" type="ORF">TsFJ059_000934</name>
</gene>
<keyword evidence="5" id="KW-1185">Reference proteome</keyword>
<name>A0A9P8HTB6_9HYPO</name>